<dbReference type="EMBL" id="LNQE01000653">
    <property type="protein sequence ID" value="KUG25559.1"/>
    <property type="molecule type" value="Genomic_DNA"/>
</dbReference>
<proteinExistence type="inferred from homology"/>
<dbReference type="InterPro" id="IPR006143">
    <property type="entry name" value="RND_pump_MFP"/>
</dbReference>
<dbReference type="PANTHER" id="PTHR30097">
    <property type="entry name" value="CATION EFFLUX SYSTEM PROTEIN CUSB"/>
    <property type="match status" value="1"/>
</dbReference>
<evidence type="ECO:0000259" key="5">
    <source>
        <dbReference type="Pfam" id="PF25975"/>
    </source>
</evidence>
<evidence type="ECO:0000313" key="6">
    <source>
        <dbReference type="EMBL" id="KUG25559.1"/>
    </source>
</evidence>
<dbReference type="PROSITE" id="PS51257">
    <property type="entry name" value="PROKAR_LIPOPROTEIN"/>
    <property type="match status" value="1"/>
</dbReference>
<dbReference type="NCBIfam" id="TIGR01730">
    <property type="entry name" value="RND_mfp"/>
    <property type="match status" value="1"/>
</dbReference>
<organism evidence="6">
    <name type="scientific">hydrocarbon metagenome</name>
    <dbReference type="NCBI Taxonomy" id="938273"/>
    <lineage>
        <taxon>unclassified sequences</taxon>
        <taxon>metagenomes</taxon>
        <taxon>ecological metagenomes</taxon>
    </lineage>
</organism>
<evidence type="ECO:0000256" key="1">
    <source>
        <dbReference type="ARBA" id="ARBA00009477"/>
    </source>
</evidence>
<dbReference type="Pfam" id="PF25954">
    <property type="entry name" value="Beta-barrel_RND_2"/>
    <property type="match status" value="1"/>
</dbReference>
<keyword evidence="2" id="KW-0813">Transport</keyword>
<dbReference type="GO" id="GO:0060003">
    <property type="term" value="P:copper ion export"/>
    <property type="evidence" value="ECO:0007669"/>
    <property type="project" value="TreeGrafter"/>
</dbReference>
<comment type="caution">
    <text evidence="6">The sequence shown here is derived from an EMBL/GenBank/DDBJ whole genome shotgun (WGS) entry which is preliminary data.</text>
</comment>
<accession>A0A0W8FXA1</accession>
<dbReference type="InterPro" id="IPR058792">
    <property type="entry name" value="Beta-barrel_RND_2"/>
</dbReference>
<dbReference type="GO" id="GO:0016020">
    <property type="term" value="C:membrane"/>
    <property type="evidence" value="ECO:0007669"/>
    <property type="project" value="InterPro"/>
</dbReference>
<dbReference type="AlphaFoldDB" id="A0A0W8FXA1"/>
<comment type="similarity">
    <text evidence="1">Belongs to the membrane fusion protein (MFP) (TC 8.A.1) family.</text>
</comment>
<sequence>MKLIGIFLITALMFFIAGCSDEQNNDAVNTEEHNETEEHSEVIKLSDEVMKEFGIEVKEAGPGVIKNHIDLTGEIIAEPSKISHIVPRFSGIVQQVNKTVGEKVSKGEVLVIIESNESLTTYEVQSLIDGTIIEMHMTQGELIGTEAHAFTIADLNKVWAMLSVYQKDINKIKMGQNVKVSFGSIDTEETGRISYLSPIVDEKTRTASARVILNNRSGKWRPGMFVTAKVYVSETNAPIVIEKNALQTIDEEQVVFVKEVEGLVPQRVKVGKENDDNVEILSGLKAGQLYVSKGAFTLKAELLKESFGGDEH</sequence>
<dbReference type="InterPro" id="IPR058647">
    <property type="entry name" value="BSH_CzcB-like"/>
</dbReference>
<dbReference type="Gene3D" id="2.40.420.20">
    <property type="match status" value="1"/>
</dbReference>
<dbReference type="GO" id="GO:0022857">
    <property type="term" value="F:transmembrane transporter activity"/>
    <property type="evidence" value="ECO:0007669"/>
    <property type="project" value="InterPro"/>
</dbReference>
<dbReference type="Pfam" id="PF25973">
    <property type="entry name" value="BSH_CzcB"/>
    <property type="match status" value="1"/>
</dbReference>
<feature type="domain" description="CzcB-like barrel-sandwich hybrid" evidence="4">
    <location>
        <begin position="82"/>
        <end position="154"/>
    </location>
</feature>
<dbReference type="GO" id="GO:0030313">
    <property type="term" value="C:cell envelope"/>
    <property type="evidence" value="ECO:0007669"/>
    <property type="project" value="TreeGrafter"/>
</dbReference>
<evidence type="ECO:0000259" key="4">
    <source>
        <dbReference type="Pfam" id="PF25973"/>
    </source>
</evidence>
<feature type="domain" description="CusB-like beta-barrel" evidence="3">
    <location>
        <begin position="157"/>
        <end position="230"/>
    </location>
</feature>
<evidence type="ECO:0000259" key="3">
    <source>
        <dbReference type="Pfam" id="PF25954"/>
    </source>
</evidence>
<name>A0A0W8FXA1_9ZZZZ</name>
<dbReference type="InterPro" id="IPR051909">
    <property type="entry name" value="MFP_Cation_Efflux"/>
</dbReference>
<gene>
    <name evidence="6" type="ORF">ASZ90_004615</name>
</gene>
<dbReference type="FunFam" id="2.40.30.170:FF:000010">
    <property type="entry name" value="Efflux RND transporter periplasmic adaptor subunit"/>
    <property type="match status" value="1"/>
</dbReference>
<dbReference type="Pfam" id="PF25975">
    <property type="entry name" value="CzcB_C"/>
    <property type="match status" value="1"/>
</dbReference>
<dbReference type="GO" id="GO:0015679">
    <property type="term" value="P:plasma membrane copper ion transport"/>
    <property type="evidence" value="ECO:0007669"/>
    <property type="project" value="TreeGrafter"/>
</dbReference>
<dbReference type="InterPro" id="IPR058649">
    <property type="entry name" value="CzcB_C"/>
</dbReference>
<protein>
    <submittedName>
        <fullName evidence="6">Cobalt/zinc/cadmium efflux rnd transporter, membrane fusion protein, czcb family</fullName>
    </submittedName>
</protein>
<reference evidence="6" key="1">
    <citation type="journal article" date="2015" name="Proc. Natl. Acad. Sci. U.S.A.">
        <title>Networks of energetic and metabolic interactions define dynamics in microbial communities.</title>
        <authorList>
            <person name="Embree M."/>
            <person name="Liu J.K."/>
            <person name="Al-Bassam M.M."/>
            <person name="Zengler K."/>
        </authorList>
    </citation>
    <scope>NUCLEOTIDE SEQUENCE</scope>
</reference>
<dbReference type="Gene3D" id="2.40.50.100">
    <property type="match status" value="1"/>
</dbReference>
<evidence type="ECO:0000256" key="2">
    <source>
        <dbReference type="ARBA" id="ARBA00022448"/>
    </source>
</evidence>
<feature type="domain" description="CzcB-like C-terminal circularly permuted SH3-like" evidence="5">
    <location>
        <begin position="239"/>
        <end position="299"/>
    </location>
</feature>
<dbReference type="Gene3D" id="2.40.30.170">
    <property type="match status" value="1"/>
</dbReference>
<dbReference type="PANTHER" id="PTHR30097:SF4">
    <property type="entry name" value="SLR6042 PROTEIN"/>
    <property type="match status" value="1"/>
</dbReference>
<dbReference type="SUPFAM" id="SSF111369">
    <property type="entry name" value="HlyD-like secretion proteins"/>
    <property type="match status" value="1"/>
</dbReference>